<reference evidence="2 3" key="1">
    <citation type="submission" date="2020-10" db="EMBL/GenBank/DDBJ databases">
        <title>Plant Genome Project.</title>
        <authorList>
            <person name="Zhang R.-G."/>
        </authorList>
    </citation>
    <scope>NUCLEOTIDE SEQUENCE [LARGE SCALE GENOMIC DNA]</scope>
    <source>
        <strain evidence="2">FAFU-HL-1</strain>
        <tissue evidence="2">Leaf</tissue>
    </source>
</reference>
<feature type="compositionally biased region" description="Basic residues" evidence="1">
    <location>
        <begin position="13"/>
        <end position="27"/>
    </location>
</feature>
<dbReference type="EMBL" id="JADGMS010000003">
    <property type="protein sequence ID" value="KAF9685469.1"/>
    <property type="molecule type" value="Genomic_DNA"/>
</dbReference>
<name>A0A835KH93_9ROSI</name>
<evidence type="ECO:0000313" key="2">
    <source>
        <dbReference type="EMBL" id="KAF9685469.1"/>
    </source>
</evidence>
<dbReference type="Proteomes" id="UP000657918">
    <property type="component" value="Unassembled WGS sequence"/>
</dbReference>
<keyword evidence="3" id="KW-1185">Reference proteome</keyword>
<feature type="region of interest" description="Disordered" evidence="1">
    <location>
        <begin position="1"/>
        <end position="53"/>
    </location>
</feature>
<organism evidence="2 3">
    <name type="scientific">Salix dunnii</name>
    <dbReference type="NCBI Taxonomy" id="1413687"/>
    <lineage>
        <taxon>Eukaryota</taxon>
        <taxon>Viridiplantae</taxon>
        <taxon>Streptophyta</taxon>
        <taxon>Embryophyta</taxon>
        <taxon>Tracheophyta</taxon>
        <taxon>Spermatophyta</taxon>
        <taxon>Magnoliopsida</taxon>
        <taxon>eudicotyledons</taxon>
        <taxon>Gunneridae</taxon>
        <taxon>Pentapetalae</taxon>
        <taxon>rosids</taxon>
        <taxon>fabids</taxon>
        <taxon>Malpighiales</taxon>
        <taxon>Salicaceae</taxon>
        <taxon>Saliceae</taxon>
        <taxon>Salix</taxon>
    </lineage>
</organism>
<feature type="compositionally biased region" description="Basic and acidic residues" evidence="1">
    <location>
        <begin position="1"/>
        <end position="10"/>
    </location>
</feature>
<sequence length="126" mass="14168">MAWVKRDKMKYQPQHKKLIPPCNHRKRNPADETRLAVCNTSNRGTKGGNGPRDDLWIALTVVQSGMCIASQDPRCFTTNSPGSALPSPARDAKAWFSTGINEHEKSIPRENNPPFVVILQNYKRLV</sequence>
<evidence type="ECO:0000313" key="3">
    <source>
        <dbReference type="Proteomes" id="UP000657918"/>
    </source>
</evidence>
<evidence type="ECO:0000256" key="1">
    <source>
        <dbReference type="SAM" id="MobiDB-lite"/>
    </source>
</evidence>
<gene>
    <name evidence="2" type="ORF">SADUNF_Sadunf03G0057800</name>
</gene>
<accession>A0A835KH93</accession>
<dbReference type="AlphaFoldDB" id="A0A835KH93"/>
<proteinExistence type="predicted"/>
<protein>
    <submittedName>
        <fullName evidence="2">Uncharacterized protein</fullName>
    </submittedName>
</protein>
<comment type="caution">
    <text evidence="2">The sequence shown here is derived from an EMBL/GenBank/DDBJ whole genome shotgun (WGS) entry which is preliminary data.</text>
</comment>